<evidence type="ECO:0000313" key="2">
    <source>
        <dbReference type="Proteomes" id="UP000016986"/>
    </source>
</evidence>
<dbReference type="Pfam" id="PF04199">
    <property type="entry name" value="Cyclase"/>
    <property type="match status" value="1"/>
</dbReference>
<dbReference type="Proteomes" id="UP000016986">
    <property type="component" value="Unassembled WGS sequence"/>
</dbReference>
<dbReference type="SUPFAM" id="SSF102198">
    <property type="entry name" value="Putative cyclase"/>
    <property type="match status" value="1"/>
</dbReference>
<dbReference type="AlphaFoldDB" id="U2YFM0"/>
<gene>
    <name evidence="1" type="ORF">MBEHAL_1611</name>
</gene>
<comment type="caution">
    <text evidence="1">The sequence shown here is derived from an EMBL/GenBank/DDBJ whole genome shotgun (WGS) entry which is preliminary data.</text>
</comment>
<proteinExistence type="predicted"/>
<dbReference type="PANTHER" id="PTHR31118:SF12">
    <property type="entry name" value="CYCLASE-LIKE PROTEIN 2"/>
    <property type="match status" value="1"/>
</dbReference>
<evidence type="ECO:0000313" key="1">
    <source>
        <dbReference type="EMBL" id="GAD52851.1"/>
    </source>
</evidence>
<reference evidence="1 2" key="1">
    <citation type="submission" date="2013-09" db="EMBL/GenBank/DDBJ databases">
        <title>Whole genome sequencing of Halarchaeum acidiphilum strain MH1-52-1.</title>
        <authorList>
            <person name="Shimane Y."/>
            <person name="Minegishi H."/>
            <person name="Nishi S."/>
            <person name="Echigo A."/>
            <person name="Shuto A."/>
            <person name="Konishi M."/>
            <person name="Ito T."/>
            <person name="Ohkuma M."/>
            <person name="Ohta Y."/>
            <person name="Nagano Y."/>
            <person name="Tsubouchi T."/>
            <person name="Mori K."/>
            <person name="Usui K."/>
            <person name="Kamekura M."/>
            <person name="Usami R."/>
            <person name="Takaki Y."/>
            <person name="Hatada Y."/>
        </authorList>
    </citation>
    <scope>NUCLEOTIDE SEQUENCE [LARGE SCALE GENOMIC DNA]</scope>
    <source>
        <strain evidence="1 2">JCM 16109</strain>
    </source>
</reference>
<dbReference type="GO" id="GO:0004061">
    <property type="term" value="F:arylformamidase activity"/>
    <property type="evidence" value="ECO:0007669"/>
    <property type="project" value="InterPro"/>
</dbReference>
<name>U2YFM0_9EURY</name>
<dbReference type="PANTHER" id="PTHR31118">
    <property type="entry name" value="CYCLASE-LIKE PROTEIN 2"/>
    <property type="match status" value="1"/>
</dbReference>
<sequence>MFDAPDEVIDLTNPIEDDIPVWPSYPPIDLKKTKLAARDGFTMEKLTMRTHTATHVDAPRHFVPEGKSLDDFPAEKFAGEGVVLDLAPLENAETITVEHLEPFADDIEDGDVVLLHTGWDAHYGHTPEWLFEFPHLHGEASQYLADAGAKAVGVDTPSVGGWADEMPAHGPSTDVDPADSHLPLLENDVIAIEELRNLDAVLDGAETARAFFSYLPLDLHGTSGSPVRAVAYR</sequence>
<dbReference type="Gene3D" id="3.50.30.50">
    <property type="entry name" value="Putative cyclase"/>
    <property type="match status" value="1"/>
</dbReference>
<keyword evidence="2" id="KW-1185">Reference proteome</keyword>
<accession>U2YFM0</accession>
<dbReference type="GO" id="GO:0019441">
    <property type="term" value="P:L-tryptophan catabolic process to kynurenine"/>
    <property type="evidence" value="ECO:0007669"/>
    <property type="project" value="InterPro"/>
</dbReference>
<dbReference type="eggNOG" id="arCOG02462">
    <property type="taxonomic scope" value="Archaea"/>
</dbReference>
<dbReference type="InterPro" id="IPR037175">
    <property type="entry name" value="KFase_sf"/>
</dbReference>
<dbReference type="EMBL" id="BATA01000037">
    <property type="protein sequence ID" value="GAD52851.1"/>
    <property type="molecule type" value="Genomic_DNA"/>
</dbReference>
<dbReference type="OrthoDB" id="9014at2157"/>
<protein>
    <submittedName>
        <fullName evidence="1">Metal-dependent hydrolase</fullName>
    </submittedName>
</protein>
<keyword evidence="1" id="KW-0378">Hydrolase</keyword>
<dbReference type="InterPro" id="IPR007325">
    <property type="entry name" value="KFase/CYL"/>
</dbReference>
<dbReference type="RefSeq" id="WP_020222078.1">
    <property type="nucleotide sequence ID" value="NZ_BANO01000150.1"/>
</dbReference>
<organism evidence="1 2">
    <name type="scientific">Halarchaeum acidiphilum MH1-52-1</name>
    <dbReference type="NCBI Taxonomy" id="1261545"/>
    <lineage>
        <taxon>Archaea</taxon>
        <taxon>Methanobacteriati</taxon>
        <taxon>Methanobacteriota</taxon>
        <taxon>Stenosarchaea group</taxon>
        <taxon>Halobacteria</taxon>
        <taxon>Halobacteriales</taxon>
        <taxon>Halobacteriaceae</taxon>
    </lineage>
</organism>